<evidence type="ECO:0000256" key="6">
    <source>
        <dbReference type="ARBA" id="ARBA00022960"/>
    </source>
</evidence>
<dbReference type="GO" id="GO:0016763">
    <property type="term" value="F:pentosyltransferase activity"/>
    <property type="evidence" value="ECO:0007669"/>
    <property type="project" value="InterPro"/>
</dbReference>
<evidence type="ECO:0000256" key="2">
    <source>
        <dbReference type="ARBA" id="ARBA00022519"/>
    </source>
</evidence>
<keyword evidence="10 11" id="KW-0961">Cell wall biogenesis/degradation</keyword>
<comment type="subcellular location">
    <subcellularLocation>
        <location evidence="11">Cell inner membrane</location>
        <topology evidence="11">Single-pass membrane protein</topology>
    </subcellularLocation>
</comment>
<dbReference type="GO" id="GO:0009274">
    <property type="term" value="C:peptidoglycan-based cell wall"/>
    <property type="evidence" value="ECO:0007669"/>
    <property type="project" value="InterPro"/>
</dbReference>
<dbReference type="HAMAP" id="MF_00766">
    <property type="entry name" value="PGT_MtgA"/>
    <property type="match status" value="1"/>
</dbReference>
<gene>
    <name evidence="11" type="primary">mtgA</name>
    <name evidence="13" type="ORF">SAMN05444417_2457</name>
</gene>
<dbReference type="GO" id="GO:0071555">
    <property type="term" value="P:cell wall organization"/>
    <property type="evidence" value="ECO:0007669"/>
    <property type="project" value="UniProtKB-KW"/>
</dbReference>
<protein>
    <recommendedName>
        <fullName evidence="11">Biosynthetic peptidoglycan transglycosylase</fullName>
        <ecNumber evidence="11">2.4.99.28</ecNumber>
    </recommendedName>
    <alternativeName>
        <fullName evidence="11">Glycan polymerase</fullName>
    </alternativeName>
    <alternativeName>
        <fullName evidence="11">Peptidoglycan glycosyltransferase MtgA</fullName>
        <shortName evidence="11">PGT</shortName>
    </alternativeName>
</protein>
<dbReference type="NCBIfam" id="TIGR02070">
    <property type="entry name" value="mono_pep_trsgly"/>
    <property type="match status" value="1"/>
</dbReference>
<dbReference type="InterPro" id="IPR001264">
    <property type="entry name" value="Glyco_trans_51"/>
</dbReference>
<comment type="catalytic activity">
    <reaction evidence="11">
        <text>[GlcNAc-(1-&gt;4)-Mur2Ac(oyl-L-Ala-gamma-D-Glu-L-Lys-D-Ala-D-Ala)](n)-di-trans,octa-cis-undecaprenyl diphosphate + beta-D-GlcNAc-(1-&gt;4)-Mur2Ac(oyl-L-Ala-gamma-D-Glu-L-Lys-D-Ala-D-Ala)-di-trans,octa-cis-undecaprenyl diphosphate = [GlcNAc-(1-&gt;4)-Mur2Ac(oyl-L-Ala-gamma-D-Glu-L-Lys-D-Ala-D-Ala)](n+1)-di-trans,octa-cis-undecaprenyl diphosphate + di-trans,octa-cis-undecaprenyl diphosphate + H(+)</text>
        <dbReference type="Rhea" id="RHEA:23708"/>
        <dbReference type="Rhea" id="RHEA-COMP:9602"/>
        <dbReference type="Rhea" id="RHEA-COMP:9603"/>
        <dbReference type="ChEBI" id="CHEBI:15378"/>
        <dbReference type="ChEBI" id="CHEBI:58405"/>
        <dbReference type="ChEBI" id="CHEBI:60033"/>
        <dbReference type="ChEBI" id="CHEBI:78435"/>
        <dbReference type="EC" id="2.4.99.28"/>
    </reaction>
</comment>
<keyword evidence="3 11" id="KW-0328">Glycosyltransferase</keyword>
<keyword evidence="1 11" id="KW-1003">Cell membrane</keyword>
<evidence type="ECO:0000313" key="14">
    <source>
        <dbReference type="Proteomes" id="UP000184292"/>
    </source>
</evidence>
<accession>A0A1M6FR68</accession>
<reference evidence="13 14" key="1">
    <citation type="submission" date="2016-11" db="EMBL/GenBank/DDBJ databases">
        <authorList>
            <person name="Jaros S."/>
            <person name="Januszkiewicz K."/>
            <person name="Wedrychowicz H."/>
        </authorList>
    </citation>
    <scope>NUCLEOTIDE SEQUENCE [LARGE SCALE GENOMIC DNA]</scope>
    <source>
        <strain evidence="13 14">DSM 100565</strain>
    </source>
</reference>
<dbReference type="UniPathway" id="UPA00219"/>
<dbReference type="SUPFAM" id="SSF53955">
    <property type="entry name" value="Lysozyme-like"/>
    <property type="match status" value="1"/>
</dbReference>
<evidence type="ECO:0000259" key="12">
    <source>
        <dbReference type="Pfam" id="PF00912"/>
    </source>
</evidence>
<evidence type="ECO:0000256" key="11">
    <source>
        <dbReference type="HAMAP-Rule" id="MF_00766"/>
    </source>
</evidence>
<dbReference type="OrthoDB" id="9766909at2"/>
<evidence type="ECO:0000256" key="1">
    <source>
        <dbReference type="ARBA" id="ARBA00022475"/>
    </source>
</evidence>
<evidence type="ECO:0000256" key="5">
    <source>
        <dbReference type="ARBA" id="ARBA00022692"/>
    </source>
</evidence>
<dbReference type="EMBL" id="FQYO01000004">
    <property type="protein sequence ID" value="SHJ00191.1"/>
    <property type="molecule type" value="Genomic_DNA"/>
</dbReference>
<dbReference type="GO" id="GO:0009252">
    <property type="term" value="P:peptidoglycan biosynthetic process"/>
    <property type="evidence" value="ECO:0007669"/>
    <property type="project" value="UniProtKB-UniRule"/>
</dbReference>
<keyword evidence="7 11" id="KW-0573">Peptidoglycan synthesis</keyword>
<keyword evidence="4 11" id="KW-0808">Transferase</keyword>
<comment type="similarity">
    <text evidence="11">Belongs to the glycosyltransferase 51 family.</text>
</comment>
<keyword evidence="9 11" id="KW-0472">Membrane</keyword>
<dbReference type="AlphaFoldDB" id="A0A1M6FR68"/>
<evidence type="ECO:0000256" key="7">
    <source>
        <dbReference type="ARBA" id="ARBA00022984"/>
    </source>
</evidence>
<dbReference type="InterPro" id="IPR023346">
    <property type="entry name" value="Lysozyme-like_dom_sf"/>
</dbReference>
<comment type="function">
    <text evidence="11">Peptidoglycan polymerase that catalyzes glycan chain elongation from lipid-linked precursors.</text>
</comment>
<dbReference type="STRING" id="1447782.SAMN05444417_2457"/>
<dbReference type="Pfam" id="PF00912">
    <property type="entry name" value="Transgly"/>
    <property type="match status" value="1"/>
</dbReference>
<feature type="domain" description="Glycosyl transferase family 51" evidence="12">
    <location>
        <begin position="63"/>
        <end position="219"/>
    </location>
</feature>
<sequence length="238" mass="25992">MARRKTEAERPRRRVRPLRWLGRWLRRAVLAAVALLLALIALYAVVNPPGTIYMAQQYGLHGRLDRDWVPMEEIAPVMARAAVAAEDANFCLHWGLDLDAIRAAMAAGGDRGASTISQQTVKNVFLWHGRSWLRKALEAAITPAVELVWPKRRILEVYLNVAEFDTGVFGVEAAARHYFGTSAADLTAPQAALLAAILPDPQGRSAASPSDFVRRRARSIEGGAATILADGRDACFAG</sequence>
<keyword evidence="14" id="KW-1185">Reference proteome</keyword>
<keyword evidence="5 11" id="KW-0812">Transmembrane</keyword>
<comment type="pathway">
    <text evidence="11">Cell wall biogenesis; peptidoglycan biosynthesis.</text>
</comment>
<evidence type="ECO:0000256" key="10">
    <source>
        <dbReference type="ARBA" id="ARBA00023316"/>
    </source>
</evidence>
<dbReference type="RefSeq" id="WP_073330821.1">
    <property type="nucleotide sequence ID" value="NZ_FQYO01000004.1"/>
</dbReference>
<dbReference type="InterPro" id="IPR011812">
    <property type="entry name" value="Pep_trsgly"/>
</dbReference>
<organism evidence="13 14">
    <name type="scientific">Wenxinia saemankumensis</name>
    <dbReference type="NCBI Taxonomy" id="1447782"/>
    <lineage>
        <taxon>Bacteria</taxon>
        <taxon>Pseudomonadati</taxon>
        <taxon>Pseudomonadota</taxon>
        <taxon>Alphaproteobacteria</taxon>
        <taxon>Rhodobacterales</taxon>
        <taxon>Roseobacteraceae</taxon>
        <taxon>Wenxinia</taxon>
    </lineage>
</organism>
<dbReference type="PANTHER" id="PTHR30400:SF0">
    <property type="entry name" value="BIOSYNTHETIC PEPTIDOGLYCAN TRANSGLYCOSYLASE"/>
    <property type="match status" value="1"/>
</dbReference>
<evidence type="ECO:0000256" key="9">
    <source>
        <dbReference type="ARBA" id="ARBA00023136"/>
    </source>
</evidence>
<dbReference type="GO" id="GO:0005886">
    <property type="term" value="C:plasma membrane"/>
    <property type="evidence" value="ECO:0007669"/>
    <property type="project" value="UniProtKB-SubCell"/>
</dbReference>
<keyword evidence="6 11" id="KW-0133">Cell shape</keyword>
<dbReference type="Proteomes" id="UP000184292">
    <property type="component" value="Unassembled WGS sequence"/>
</dbReference>
<dbReference type="EC" id="2.4.99.28" evidence="11"/>
<evidence type="ECO:0000256" key="3">
    <source>
        <dbReference type="ARBA" id="ARBA00022676"/>
    </source>
</evidence>
<dbReference type="GO" id="GO:0008955">
    <property type="term" value="F:peptidoglycan glycosyltransferase activity"/>
    <property type="evidence" value="ECO:0007669"/>
    <property type="project" value="UniProtKB-UniRule"/>
</dbReference>
<dbReference type="PANTHER" id="PTHR30400">
    <property type="entry name" value="MONOFUNCTIONAL BIOSYNTHETIC PEPTIDOGLYCAN TRANSGLYCOSYLASE"/>
    <property type="match status" value="1"/>
</dbReference>
<proteinExistence type="inferred from homology"/>
<evidence type="ECO:0000256" key="8">
    <source>
        <dbReference type="ARBA" id="ARBA00022989"/>
    </source>
</evidence>
<evidence type="ECO:0000256" key="4">
    <source>
        <dbReference type="ARBA" id="ARBA00022679"/>
    </source>
</evidence>
<dbReference type="GO" id="GO:0008360">
    <property type="term" value="P:regulation of cell shape"/>
    <property type="evidence" value="ECO:0007669"/>
    <property type="project" value="UniProtKB-KW"/>
</dbReference>
<evidence type="ECO:0000313" key="13">
    <source>
        <dbReference type="EMBL" id="SHJ00191.1"/>
    </source>
</evidence>
<keyword evidence="8 11" id="KW-1133">Transmembrane helix</keyword>
<keyword evidence="2 11" id="KW-0997">Cell inner membrane</keyword>
<dbReference type="InterPro" id="IPR036950">
    <property type="entry name" value="PBP_transglycosylase"/>
</dbReference>
<dbReference type="Gene3D" id="1.10.3810.10">
    <property type="entry name" value="Biosynthetic peptidoglycan transglycosylase-like"/>
    <property type="match status" value="1"/>
</dbReference>
<name>A0A1M6FR68_9RHOB</name>